<reference evidence="2 3" key="1">
    <citation type="submission" date="2019-05" db="EMBL/GenBank/DDBJ databases">
        <title>Another draft genome of Portunus trituberculatus and its Hox gene families provides insights of decapod evolution.</title>
        <authorList>
            <person name="Jeong J.-H."/>
            <person name="Song I."/>
            <person name="Kim S."/>
            <person name="Choi T."/>
            <person name="Kim D."/>
            <person name="Ryu S."/>
            <person name="Kim W."/>
        </authorList>
    </citation>
    <scope>NUCLEOTIDE SEQUENCE [LARGE SCALE GENOMIC DNA]</scope>
    <source>
        <tissue evidence="2">Muscle</tissue>
    </source>
</reference>
<proteinExistence type="predicted"/>
<protein>
    <submittedName>
        <fullName evidence="2">Uncharacterized protein</fullName>
    </submittedName>
</protein>
<feature type="compositionally biased region" description="Basic and acidic residues" evidence="1">
    <location>
        <begin position="799"/>
        <end position="808"/>
    </location>
</feature>
<dbReference type="Proteomes" id="UP000324222">
    <property type="component" value="Unassembled WGS sequence"/>
</dbReference>
<feature type="compositionally biased region" description="Low complexity" evidence="1">
    <location>
        <begin position="408"/>
        <end position="423"/>
    </location>
</feature>
<keyword evidence="3" id="KW-1185">Reference proteome</keyword>
<dbReference type="AlphaFoldDB" id="A0A5B7CUP6"/>
<feature type="compositionally biased region" description="Acidic residues" evidence="1">
    <location>
        <begin position="482"/>
        <end position="494"/>
    </location>
</feature>
<feature type="region of interest" description="Disordered" evidence="1">
    <location>
        <begin position="375"/>
        <end position="423"/>
    </location>
</feature>
<feature type="compositionally biased region" description="Low complexity" evidence="1">
    <location>
        <begin position="711"/>
        <end position="725"/>
    </location>
</feature>
<gene>
    <name evidence="2" type="ORF">E2C01_005583</name>
</gene>
<feature type="compositionally biased region" description="Polar residues" evidence="1">
    <location>
        <begin position="764"/>
        <end position="777"/>
    </location>
</feature>
<organism evidence="2 3">
    <name type="scientific">Portunus trituberculatus</name>
    <name type="common">Swimming crab</name>
    <name type="synonym">Neptunus trituberculatus</name>
    <dbReference type="NCBI Taxonomy" id="210409"/>
    <lineage>
        <taxon>Eukaryota</taxon>
        <taxon>Metazoa</taxon>
        <taxon>Ecdysozoa</taxon>
        <taxon>Arthropoda</taxon>
        <taxon>Crustacea</taxon>
        <taxon>Multicrustacea</taxon>
        <taxon>Malacostraca</taxon>
        <taxon>Eumalacostraca</taxon>
        <taxon>Eucarida</taxon>
        <taxon>Decapoda</taxon>
        <taxon>Pleocyemata</taxon>
        <taxon>Brachyura</taxon>
        <taxon>Eubrachyura</taxon>
        <taxon>Portunoidea</taxon>
        <taxon>Portunidae</taxon>
        <taxon>Portuninae</taxon>
        <taxon>Portunus</taxon>
    </lineage>
</organism>
<evidence type="ECO:0000313" key="2">
    <source>
        <dbReference type="EMBL" id="MPC12868.1"/>
    </source>
</evidence>
<feature type="region of interest" description="Disordered" evidence="1">
    <location>
        <begin position="661"/>
        <end position="808"/>
    </location>
</feature>
<dbReference type="EMBL" id="VSRR010000242">
    <property type="protein sequence ID" value="MPC12868.1"/>
    <property type="molecule type" value="Genomic_DNA"/>
</dbReference>
<feature type="compositionally biased region" description="Polar residues" evidence="1">
    <location>
        <begin position="375"/>
        <end position="407"/>
    </location>
</feature>
<feature type="region of interest" description="Disordered" evidence="1">
    <location>
        <begin position="563"/>
        <end position="609"/>
    </location>
</feature>
<feature type="compositionally biased region" description="Polar residues" evidence="1">
    <location>
        <begin position="460"/>
        <end position="477"/>
    </location>
</feature>
<dbReference type="OrthoDB" id="6379986at2759"/>
<comment type="caution">
    <text evidence="2">The sequence shown here is derived from an EMBL/GenBank/DDBJ whole genome shotgun (WGS) entry which is preliminary data.</text>
</comment>
<accession>A0A5B7CUP6</accession>
<feature type="compositionally biased region" description="Polar residues" evidence="1">
    <location>
        <begin position="496"/>
        <end position="517"/>
    </location>
</feature>
<feature type="region of interest" description="Disordered" evidence="1">
    <location>
        <begin position="250"/>
        <end position="283"/>
    </location>
</feature>
<sequence length="808" mass="88693">MWISVLRVDVGAPETTSGNMAAPHNPPVTRAPPLRPGLLLSHRPSAFASSSATTPATSTATATTTPLSAECYLSPQPSAPPAEEIQPRLPVTPPSRFKRFKIFIRSANKERRKRDERARDVATARQVLAAYSRPGQVGSTPPTRRSFRLTGGAPDPGCGHAMLPMWLEESNGVTFPVHYNSVVRGTEQDSSFERRWDSLINKSKVHSSCQTQRPPGWDNLTHRNASVKKDKRSNLCPSIVIQEPSRAWPATPISHKLPAPPASVRSRAAGQQTHHSAAHEQNAFNMRRFSEQMDEMFTDDFLQIPLEPATSTSSLESESSTSEVAQLSASITDMAHQSFFTSDPPQQLSSVSYAAQETASSDVVHQLSVTQQCYSDSGDVQQLSTSSEARLSSISETRPSTSNTAHQASFRGGSGAQASSSNAGDCHMWLSSDSFFCEDFSPSDGDRRNDEEAEYPQLDSLHSPSCPSVMQTVSPSTWADREPEDETEEEEDEMQLSASSSPNRVTGNTHSFDSLLNSSDTAINTDVATLRVADAPRRQHWVQFDSIPVERWTSVTPPLVIAPSAPPAETDFSHVEAPLQPSPPPSVPSLTFRERARSSPTHAGNYSGRLIRTYSQRGCRASKRVINSVSRRMSVTEYGRLSEPQAPMYSRAAMTMQTGPGLFEETASPTEPEHPGDEEKRFQPEELNNKPMSSLKEPAAPRRVGSMRAPRMSGALLRRSLSLNSPRKESTDVPFQKLAEQRPGSFRRALGALARSFRRKSNKPDTATNENGSTTHGKQMPQAPRLPRRAAKQSYASTHDWDRPARFV</sequence>
<feature type="region of interest" description="Disordered" evidence="1">
    <location>
        <begin position="441"/>
        <end position="517"/>
    </location>
</feature>
<evidence type="ECO:0000313" key="3">
    <source>
        <dbReference type="Proteomes" id="UP000324222"/>
    </source>
</evidence>
<feature type="compositionally biased region" description="Basic and acidic residues" evidence="1">
    <location>
        <begin position="671"/>
        <end position="688"/>
    </location>
</feature>
<evidence type="ECO:0000256" key="1">
    <source>
        <dbReference type="SAM" id="MobiDB-lite"/>
    </source>
</evidence>
<name>A0A5B7CUP6_PORTR</name>